<feature type="transmembrane region" description="Helical" evidence="6">
    <location>
        <begin position="116"/>
        <end position="132"/>
    </location>
</feature>
<dbReference type="InterPro" id="IPR014738">
    <property type="entry name" value="Citrate_transporter"/>
</dbReference>
<evidence type="ECO:0000256" key="4">
    <source>
        <dbReference type="ARBA" id="ARBA00022989"/>
    </source>
</evidence>
<evidence type="ECO:0000256" key="6">
    <source>
        <dbReference type="SAM" id="Phobius"/>
    </source>
</evidence>
<accession>A0A7W9X1W9</accession>
<evidence type="ECO:0000256" key="1">
    <source>
        <dbReference type="ARBA" id="ARBA00004141"/>
    </source>
</evidence>
<feature type="transmembrane region" description="Helical" evidence="6">
    <location>
        <begin position="272"/>
        <end position="290"/>
    </location>
</feature>
<feature type="transmembrane region" description="Helical" evidence="6">
    <location>
        <begin position="31"/>
        <end position="53"/>
    </location>
</feature>
<feature type="transmembrane region" description="Helical" evidence="6">
    <location>
        <begin position="92"/>
        <end position="109"/>
    </location>
</feature>
<dbReference type="InterPro" id="IPR004680">
    <property type="entry name" value="Cit_transptr-like_dom"/>
</dbReference>
<dbReference type="EMBL" id="JACHBX010000003">
    <property type="protein sequence ID" value="MBB6134994.1"/>
    <property type="molecule type" value="Genomic_DNA"/>
</dbReference>
<keyword evidence="2" id="KW-0813">Transport</keyword>
<reference evidence="8 9" key="1">
    <citation type="submission" date="2020-08" db="EMBL/GenBank/DDBJ databases">
        <title>The Agave Microbiome: Exploring the role of microbial communities in plant adaptations to desert environments.</title>
        <authorList>
            <person name="Partida-Martinez L.P."/>
        </authorList>
    </citation>
    <scope>NUCLEOTIDE SEQUENCE [LARGE SCALE GENOMIC DNA]</scope>
    <source>
        <strain evidence="8 9">AT3.2</strain>
    </source>
</reference>
<evidence type="ECO:0000256" key="3">
    <source>
        <dbReference type="ARBA" id="ARBA00022692"/>
    </source>
</evidence>
<feature type="transmembrane region" description="Helical" evidence="6">
    <location>
        <begin position="219"/>
        <end position="238"/>
    </location>
</feature>
<dbReference type="NCBIfam" id="TIGR00784">
    <property type="entry name" value="citMHS"/>
    <property type="match status" value="1"/>
</dbReference>
<dbReference type="Pfam" id="PF03600">
    <property type="entry name" value="CitMHS"/>
    <property type="match status" value="1"/>
</dbReference>
<dbReference type="GO" id="GO:0016020">
    <property type="term" value="C:membrane"/>
    <property type="evidence" value="ECO:0007669"/>
    <property type="project" value="UniProtKB-SubCell"/>
</dbReference>
<evidence type="ECO:0000313" key="8">
    <source>
        <dbReference type="EMBL" id="MBB6134994.1"/>
    </source>
</evidence>
<feature type="transmembrane region" description="Helical" evidence="6">
    <location>
        <begin position="334"/>
        <end position="352"/>
    </location>
</feature>
<gene>
    <name evidence="8" type="ORF">HD842_003152</name>
</gene>
<name>A0A7W9X1W9_9BURK</name>
<evidence type="ECO:0000256" key="5">
    <source>
        <dbReference type="ARBA" id="ARBA00023136"/>
    </source>
</evidence>
<feature type="domain" description="Citrate transporter-like" evidence="7">
    <location>
        <begin position="13"/>
        <end position="364"/>
    </location>
</feature>
<dbReference type="Proteomes" id="UP000540787">
    <property type="component" value="Unassembled WGS sequence"/>
</dbReference>
<keyword evidence="4 6" id="KW-1133">Transmembrane helix</keyword>
<feature type="transmembrane region" description="Helical" evidence="6">
    <location>
        <begin position="398"/>
        <end position="418"/>
    </location>
</feature>
<comment type="caution">
    <text evidence="8">The sequence shown here is derived from an EMBL/GenBank/DDBJ whole genome shotgun (WGS) entry which is preliminary data.</text>
</comment>
<dbReference type="GO" id="GO:0015137">
    <property type="term" value="F:citrate transmembrane transporter activity"/>
    <property type="evidence" value="ECO:0007669"/>
    <property type="project" value="InterPro"/>
</dbReference>
<keyword evidence="9" id="KW-1185">Reference proteome</keyword>
<protein>
    <submittedName>
        <fullName evidence="8">CitMHS family citrate-Mg2+:H+ or citrate-Ca2+:H+ symporter</fullName>
    </submittedName>
</protein>
<sequence>MSALVALIAIPVLTALIGGFGAEIGTYITNGIKAIAPIAGMLVFAILFFGVLTDAGMLDPIVNRILKIVGNHPARITLGTAVLAAIVHLDGSGAVTFLVVVPAMLPLYIKLKMDKRILACVVAMSAGVANALPWGGPTLRASAALHLPMSELYLPMVPVQIAGMLFVFGCAWMMGVREQRRLGLTGAMLASAGSGSGAPDYHVQEIDEAQLKLRRPGRFIPNVLLVIVVLGTMISNVLDPVACFMFGTVLALLINYPDVAEQRNRVDAHAKAALMMASILFAAGVFTGIMKGTGMLTAMAQLLAASIPASLASHLPFVTGLVSMPLSLIFDPDSFYFGVLPVLAEAGTALGVPPVQLAQAALMGQMTTGFPVSPLTPATFLLVGLVGIDLGEHQRFTIPYLFATTVFMTCVAALIGLFPF</sequence>
<organism evidence="8 9">
    <name type="scientific">Massilia aurea</name>
    <dbReference type="NCBI Taxonomy" id="373040"/>
    <lineage>
        <taxon>Bacteria</taxon>
        <taxon>Pseudomonadati</taxon>
        <taxon>Pseudomonadota</taxon>
        <taxon>Betaproteobacteria</taxon>
        <taxon>Burkholderiales</taxon>
        <taxon>Oxalobacteraceae</taxon>
        <taxon>Telluria group</taxon>
        <taxon>Massilia</taxon>
    </lineage>
</organism>
<proteinExistence type="predicted"/>
<evidence type="ECO:0000259" key="7">
    <source>
        <dbReference type="Pfam" id="PF03600"/>
    </source>
</evidence>
<keyword evidence="3 6" id="KW-0812">Transmembrane</keyword>
<keyword evidence="5 6" id="KW-0472">Membrane</keyword>
<feature type="transmembrane region" description="Helical" evidence="6">
    <location>
        <begin position="372"/>
        <end position="391"/>
    </location>
</feature>
<comment type="subcellular location">
    <subcellularLocation>
        <location evidence="1">Membrane</location>
        <topology evidence="1">Multi-pass membrane protein</topology>
    </subcellularLocation>
</comment>
<evidence type="ECO:0000313" key="9">
    <source>
        <dbReference type="Proteomes" id="UP000540787"/>
    </source>
</evidence>
<dbReference type="AlphaFoldDB" id="A0A7W9X1W9"/>
<feature type="transmembrane region" description="Helical" evidence="6">
    <location>
        <begin position="152"/>
        <end position="174"/>
    </location>
</feature>
<evidence type="ECO:0000256" key="2">
    <source>
        <dbReference type="ARBA" id="ARBA00022448"/>
    </source>
</evidence>
<feature type="transmembrane region" description="Helical" evidence="6">
    <location>
        <begin position="302"/>
        <end position="322"/>
    </location>
</feature>